<comment type="caution">
    <text evidence="7">The sequence shown here is derived from an EMBL/GenBank/DDBJ whole genome shotgun (WGS) entry which is preliminary data.</text>
</comment>
<dbReference type="Pfam" id="PF01783">
    <property type="entry name" value="Ribosomal_L32p"/>
    <property type="match status" value="1"/>
</dbReference>
<dbReference type="InterPro" id="IPR002677">
    <property type="entry name" value="Ribosomal_bL32"/>
</dbReference>
<keyword evidence="3 5" id="KW-0687">Ribonucleoprotein</keyword>
<feature type="compositionally biased region" description="Basic residues" evidence="6">
    <location>
        <begin position="1"/>
        <end position="20"/>
    </location>
</feature>
<organism evidence="7 8">
    <name type="scientific">Halobacteriovorax marinus</name>
    <dbReference type="NCBI Taxonomy" id="97084"/>
    <lineage>
        <taxon>Bacteria</taxon>
        <taxon>Pseudomonadati</taxon>
        <taxon>Bdellovibrionota</taxon>
        <taxon>Bacteriovoracia</taxon>
        <taxon>Bacteriovoracales</taxon>
        <taxon>Halobacteriovoraceae</taxon>
        <taxon>Halobacteriovorax</taxon>
    </lineage>
</organism>
<protein>
    <recommendedName>
        <fullName evidence="4 5">Large ribosomal subunit protein bL32</fullName>
    </recommendedName>
</protein>
<dbReference type="SUPFAM" id="SSF57829">
    <property type="entry name" value="Zn-binding ribosomal proteins"/>
    <property type="match status" value="1"/>
</dbReference>
<dbReference type="GO" id="GO:0006412">
    <property type="term" value="P:translation"/>
    <property type="evidence" value="ECO:0007669"/>
    <property type="project" value="UniProtKB-UniRule"/>
</dbReference>
<accession>A0A1Y5F6F7</accession>
<dbReference type="EMBL" id="MAAO01000006">
    <property type="protein sequence ID" value="OUR96315.1"/>
    <property type="molecule type" value="Genomic_DNA"/>
</dbReference>
<evidence type="ECO:0000313" key="7">
    <source>
        <dbReference type="EMBL" id="OUR96315.1"/>
    </source>
</evidence>
<keyword evidence="2 5" id="KW-0689">Ribosomal protein</keyword>
<dbReference type="InterPro" id="IPR011332">
    <property type="entry name" value="Ribosomal_zn-bd"/>
</dbReference>
<dbReference type="HAMAP" id="MF_00340">
    <property type="entry name" value="Ribosomal_bL32"/>
    <property type="match status" value="1"/>
</dbReference>
<reference evidence="8" key="1">
    <citation type="journal article" date="2017" name="Proc. Natl. Acad. Sci. U.S.A.">
        <title>Simulation of Deepwater Horizon oil plume reveals substrate specialization within a complex community of hydrocarbon-degraders.</title>
        <authorList>
            <person name="Hu P."/>
            <person name="Dubinsky E.A."/>
            <person name="Probst A.J."/>
            <person name="Wang J."/>
            <person name="Sieber C.M.K."/>
            <person name="Tom L.M."/>
            <person name="Gardinali P."/>
            <person name="Banfield J.F."/>
            <person name="Atlas R.M."/>
            <person name="Andersen G.L."/>
        </authorList>
    </citation>
    <scope>NUCLEOTIDE SEQUENCE [LARGE SCALE GENOMIC DNA]</scope>
</reference>
<dbReference type="AlphaFoldDB" id="A0A1Y5F6F7"/>
<evidence type="ECO:0000256" key="6">
    <source>
        <dbReference type="SAM" id="MobiDB-lite"/>
    </source>
</evidence>
<evidence type="ECO:0000313" key="8">
    <source>
        <dbReference type="Proteomes" id="UP000196531"/>
    </source>
</evidence>
<dbReference type="GO" id="GO:0015934">
    <property type="term" value="C:large ribosomal subunit"/>
    <property type="evidence" value="ECO:0007669"/>
    <property type="project" value="InterPro"/>
</dbReference>
<sequence>MAVPKKKTSVSKKGLRRAGQTHKLYAHNVVVSDNTTGEMTKKGCISPSGYWKGQKIFATKADREEETAE</sequence>
<evidence type="ECO:0000256" key="4">
    <source>
        <dbReference type="ARBA" id="ARBA00035178"/>
    </source>
</evidence>
<gene>
    <name evidence="5" type="primary">rpmF</name>
    <name evidence="7" type="ORF">A9Q84_08135</name>
</gene>
<dbReference type="NCBIfam" id="TIGR01031">
    <property type="entry name" value="rpmF_bact"/>
    <property type="match status" value="1"/>
</dbReference>
<dbReference type="GO" id="GO:0003735">
    <property type="term" value="F:structural constituent of ribosome"/>
    <property type="evidence" value="ECO:0007669"/>
    <property type="project" value="InterPro"/>
</dbReference>
<name>A0A1Y5F6F7_9BACT</name>
<comment type="similarity">
    <text evidence="1 5">Belongs to the bacterial ribosomal protein bL32 family.</text>
</comment>
<feature type="region of interest" description="Disordered" evidence="6">
    <location>
        <begin position="1"/>
        <end position="21"/>
    </location>
</feature>
<evidence type="ECO:0000256" key="2">
    <source>
        <dbReference type="ARBA" id="ARBA00022980"/>
    </source>
</evidence>
<dbReference type="Proteomes" id="UP000196531">
    <property type="component" value="Unassembled WGS sequence"/>
</dbReference>
<evidence type="ECO:0000256" key="1">
    <source>
        <dbReference type="ARBA" id="ARBA00008560"/>
    </source>
</evidence>
<evidence type="ECO:0000256" key="5">
    <source>
        <dbReference type="HAMAP-Rule" id="MF_00340"/>
    </source>
</evidence>
<proteinExistence type="inferred from homology"/>
<evidence type="ECO:0000256" key="3">
    <source>
        <dbReference type="ARBA" id="ARBA00023274"/>
    </source>
</evidence>